<name>A0A7Z2W087_9BURK</name>
<evidence type="ECO:0000256" key="1">
    <source>
        <dbReference type="ARBA" id="ARBA00006484"/>
    </source>
</evidence>
<dbReference type="PROSITE" id="PS51257">
    <property type="entry name" value="PROKAR_LIPOPROTEIN"/>
    <property type="match status" value="1"/>
</dbReference>
<proteinExistence type="inferred from homology"/>
<dbReference type="SUPFAM" id="SSF51735">
    <property type="entry name" value="NAD(P)-binding Rossmann-fold domains"/>
    <property type="match status" value="1"/>
</dbReference>
<accession>A0A7Z2W087</accession>
<reference evidence="3 4" key="1">
    <citation type="submission" date="2020-04" db="EMBL/GenBank/DDBJ databases">
        <title>Genome sequencing of novel species.</title>
        <authorList>
            <person name="Heo J."/>
            <person name="Kim S.-J."/>
            <person name="Kim J.-S."/>
            <person name="Hong S.-B."/>
            <person name="Kwon S.-W."/>
        </authorList>
    </citation>
    <scope>NUCLEOTIDE SEQUENCE [LARGE SCALE GENOMIC DNA]</scope>
    <source>
        <strain evidence="3 4">GN2-R2</strain>
    </source>
</reference>
<dbReference type="PRINTS" id="PR00081">
    <property type="entry name" value="GDHRDH"/>
</dbReference>
<dbReference type="GO" id="GO:0016020">
    <property type="term" value="C:membrane"/>
    <property type="evidence" value="ECO:0007669"/>
    <property type="project" value="TreeGrafter"/>
</dbReference>
<organism evidence="3 4">
    <name type="scientific">Massilia forsythiae</name>
    <dbReference type="NCBI Taxonomy" id="2728020"/>
    <lineage>
        <taxon>Bacteria</taxon>
        <taxon>Pseudomonadati</taxon>
        <taxon>Pseudomonadota</taxon>
        <taxon>Betaproteobacteria</taxon>
        <taxon>Burkholderiales</taxon>
        <taxon>Oxalobacteraceae</taxon>
        <taxon>Telluria group</taxon>
        <taxon>Massilia</taxon>
    </lineage>
</organism>
<dbReference type="Gene3D" id="3.40.50.720">
    <property type="entry name" value="NAD(P)-binding Rossmann-like Domain"/>
    <property type="match status" value="1"/>
</dbReference>
<dbReference type="PANTHER" id="PTHR44196:SF1">
    <property type="entry name" value="DEHYDROGENASE_REDUCTASE SDR FAMILY MEMBER 7B"/>
    <property type="match status" value="1"/>
</dbReference>
<dbReference type="AlphaFoldDB" id="A0A7Z2W087"/>
<dbReference type="KEGG" id="mfy:HH212_22035"/>
<evidence type="ECO:0000313" key="3">
    <source>
        <dbReference type="EMBL" id="QJE02370.1"/>
    </source>
</evidence>
<dbReference type="PANTHER" id="PTHR44196">
    <property type="entry name" value="DEHYDROGENASE/REDUCTASE SDR FAMILY MEMBER 7B"/>
    <property type="match status" value="1"/>
</dbReference>
<gene>
    <name evidence="3" type="ORF">HH212_22035</name>
</gene>
<dbReference type="InterPro" id="IPR002347">
    <property type="entry name" value="SDR_fam"/>
</dbReference>
<dbReference type="Pfam" id="PF00106">
    <property type="entry name" value="adh_short"/>
    <property type="match status" value="1"/>
</dbReference>
<dbReference type="RefSeq" id="WP_170204457.1">
    <property type="nucleotide sequence ID" value="NZ_CP051685.1"/>
</dbReference>
<evidence type="ECO:0000313" key="4">
    <source>
        <dbReference type="Proteomes" id="UP000502415"/>
    </source>
</evidence>
<dbReference type="CDD" id="cd05233">
    <property type="entry name" value="SDR_c"/>
    <property type="match status" value="1"/>
</dbReference>
<dbReference type="GO" id="GO:0016491">
    <property type="term" value="F:oxidoreductase activity"/>
    <property type="evidence" value="ECO:0007669"/>
    <property type="project" value="UniProtKB-KW"/>
</dbReference>
<dbReference type="EMBL" id="CP051685">
    <property type="protein sequence ID" value="QJE02370.1"/>
    <property type="molecule type" value="Genomic_DNA"/>
</dbReference>
<keyword evidence="2" id="KW-0560">Oxidoreductase</keyword>
<dbReference type="Proteomes" id="UP000502415">
    <property type="component" value="Chromosome"/>
</dbReference>
<protein>
    <submittedName>
        <fullName evidence="3">SDR family NAD(P)-dependent oxidoreductase</fullName>
    </submittedName>
</protein>
<comment type="similarity">
    <text evidence="1">Belongs to the short-chain dehydrogenases/reductases (SDR) family.</text>
</comment>
<evidence type="ECO:0000256" key="2">
    <source>
        <dbReference type="ARBA" id="ARBA00023002"/>
    </source>
</evidence>
<dbReference type="InterPro" id="IPR036291">
    <property type="entry name" value="NAD(P)-bd_dom_sf"/>
</dbReference>
<sequence length="268" mass="26946">MNDFAGRVAIVTGAAGALGCEFARQAAALGMKLVLADQDAAALERLTDTLLASGAEVLAMVCDVGVCAHVEELADAAMIRFHGVHLLFNDGSTGAHAAAAGAAWDASEAVWKSALDAGLWGAIHAVRIFTPLMIECARRDAGYRGHIVNTASVDGLANAPARAIGNVCGHALLALAETLHHDLRRAAAPIGVSVLCLPPASTGGADAQRPPAAALAGLAFDAVRSGAFYVPPQPQALDALEGRLRAIADGRAPFDPGADAAGGAGAAP</sequence>
<keyword evidence="4" id="KW-1185">Reference proteome</keyword>